<dbReference type="OrthoDB" id="5981048at2759"/>
<evidence type="ECO:0000313" key="2">
    <source>
        <dbReference type="EMBL" id="PKU33116.1"/>
    </source>
</evidence>
<sequence length="145" mass="14853">MSQLLDVTIRMTEVGAISFTALNSLLWAMLGHLGLQDLPVEGGDTPRPPCLPGGQAGCQGTLCPGEEGGQGLGQQAQELGEWLPGKDLLQETMSGPQLTTMASATSMGMQLGSSGIKTTTLGTQPGSPGTQITTPGMQSGSLRLQ</sequence>
<keyword evidence="3" id="KW-1185">Reference proteome</keyword>
<dbReference type="EMBL" id="KZ510446">
    <property type="protein sequence ID" value="PKU33116.1"/>
    <property type="molecule type" value="Genomic_DNA"/>
</dbReference>
<dbReference type="AlphaFoldDB" id="A0A2I0TH67"/>
<evidence type="ECO:0000256" key="1">
    <source>
        <dbReference type="SAM" id="MobiDB-lite"/>
    </source>
</evidence>
<accession>A0A2I0TH67</accession>
<evidence type="ECO:0000313" key="3">
    <source>
        <dbReference type="Proteomes" id="UP000233556"/>
    </source>
</evidence>
<name>A0A2I0TH67_LIMLA</name>
<organism evidence="2 3">
    <name type="scientific">Limosa lapponica baueri</name>
    <dbReference type="NCBI Taxonomy" id="1758121"/>
    <lineage>
        <taxon>Eukaryota</taxon>
        <taxon>Metazoa</taxon>
        <taxon>Chordata</taxon>
        <taxon>Craniata</taxon>
        <taxon>Vertebrata</taxon>
        <taxon>Euteleostomi</taxon>
        <taxon>Archelosauria</taxon>
        <taxon>Archosauria</taxon>
        <taxon>Dinosauria</taxon>
        <taxon>Saurischia</taxon>
        <taxon>Theropoda</taxon>
        <taxon>Coelurosauria</taxon>
        <taxon>Aves</taxon>
        <taxon>Neognathae</taxon>
        <taxon>Neoaves</taxon>
        <taxon>Charadriiformes</taxon>
        <taxon>Scolopacidae</taxon>
        <taxon>Limosa</taxon>
    </lineage>
</organism>
<feature type="region of interest" description="Disordered" evidence="1">
    <location>
        <begin position="117"/>
        <end position="145"/>
    </location>
</feature>
<reference evidence="3" key="1">
    <citation type="submission" date="2017-11" db="EMBL/GenBank/DDBJ databases">
        <authorList>
            <person name="Lima N.C."/>
            <person name="Parody-Merino A.M."/>
            <person name="Battley P.F."/>
            <person name="Fidler A.E."/>
            <person name="Prosdocimi F."/>
        </authorList>
    </citation>
    <scope>NUCLEOTIDE SEQUENCE [LARGE SCALE GENOMIC DNA]</scope>
</reference>
<dbReference type="Proteomes" id="UP000233556">
    <property type="component" value="Unassembled WGS sequence"/>
</dbReference>
<proteinExistence type="predicted"/>
<protein>
    <submittedName>
        <fullName evidence="2">Glutamine-rich protein 2 isoform x3</fullName>
    </submittedName>
</protein>
<gene>
    <name evidence="2" type="ORF">llap_16579</name>
</gene>
<reference evidence="3" key="2">
    <citation type="submission" date="2017-12" db="EMBL/GenBank/DDBJ databases">
        <title>Genome sequence of the Bar-tailed Godwit (Limosa lapponica baueri).</title>
        <authorList>
            <person name="Lima N.C.B."/>
            <person name="Parody-Merino A.M."/>
            <person name="Battley P.F."/>
            <person name="Fidler A.E."/>
            <person name="Prosdocimi F."/>
        </authorList>
    </citation>
    <scope>NUCLEOTIDE SEQUENCE [LARGE SCALE GENOMIC DNA]</scope>
</reference>